<organism evidence="5 6">
    <name type="scientific">Myripristis murdjan</name>
    <name type="common">pinecone soldierfish</name>
    <dbReference type="NCBI Taxonomy" id="586833"/>
    <lineage>
        <taxon>Eukaryota</taxon>
        <taxon>Metazoa</taxon>
        <taxon>Chordata</taxon>
        <taxon>Craniata</taxon>
        <taxon>Vertebrata</taxon>
        <taxon>Euteleostomi</taxon>
        <taxon>Actinopterygii</taxon>
        <taxon>Neopterygii</taxon>
        <taxon>Teleostei</taxon>
        <taxon>Neoteleostei</taxon>
        <taxon>Acanthomorphata</taxon>
        <taxon>Holocentriformes</taxon>
        <taxon>Holocentridae</taxon>
        <taxon>Myripristis</taxon>
    </lineage>
</organism>
<evidence type="ECO:0000313" key="6">
    <source>
        <dbReference type="Proteomes" id="UP000472263"/>
    </source>
</evidence>
<dbReference type="PANTHER" id="PTHR33946">
    <property type="match status" value="1"/>
</dbReference>
<dbReference type="AlphaFoldDB" id="A0A667WRZ7"/>
<feature type="domain" description="Apple" evidence="4">
    <location>
        <begin position="202"/>
        <end position="280"/>
    </location>
</feature>
<feature type="chain" id="PRO_5025483431" description="Apple domain-containing protein" evidence="3">
    <location>
        <begin position="21"/>
        <end position="382"/>
    </location>
</feature>
<keyword evidence="3" id="KW-0732">Signal</keyword>
<dbReference type="InterPro" id="IPR000177">
    <property type="entry name" value="Apple"/>
</dbReference>
<evidence type="ECO:0000256" key="3">
    <source>
        <dbReference type="SAM" id="SignalP"/>
    </source>
</evidence>
<dbReference type="Ensembl" id="ENSMMDT00005008671.1">
    <property type="protein sequence ID" value="ENSMMDP00005008430.1"/>
    <property type="gene ID" value="ENSMMDG00005004654.1"/>
</dbReference>
<dbReference type="PRINTS" id="PR00005">
    <property type="entry name" value="APPLEDOMAIN"/>
</dbReference>
<name>A0A667WRZ7_9TELE</name>
<protein>
    <recommendedName>
        <fullName evidence="4">Apple domain-containing protein</fullName>
    </recommendedName>
</protein>
<dbReference type="InterPro" id="IPR003609">
    <property type="entry name" value="Pan_app"/>
</dbReference>
<dbReference type="GO" id="GO:0005576">
    <property type="term" value="C:extracellular region"/>
    <property type="evidence" value="ECO:0007669"/>
    <property type="project" value="InterPro"/>
</dbReference>
<sequence length="382" mass="43021">FHSRGSALLLFSLCVSLSISAECVRELLENVDFPGTDLTQLYSPDVNHCQLLCTQHPSCLFFTFIRADWTRDNRHFYCYLKSTPSGQPNVQKPLLGVTSGYSLKPCDPCLSQVYENVDFYGADYQTLFTVSYEECQRACTNDPSCQFFTFFNGIFTPEKIRYKCHLKFSWTVPRTPIVEAKPGVVSGFSHSLQIMTNSDTVCQARFFPNTDIPGNDLEKVLAGSAEHCLSLCSAHPRCTYFSYVTSDGSDRFSCFLKSNPNEMIISAKDGVTSGIPSRFCQQDNSWLKDTHDGVDFRGSDIRYVMLDDPETCQTTCSQDSNCQFYTYILCLILCPRRRCYLKRVITMPAPPKVTKLANVVSGFSLRNCKTDLGTDAITHTNV</sequence>
<evidence type="ECO:0000259" key="4">
    <source>
        <dbReference type="PROSITE" id="PS50948"/>
    </source>
</evidence>
<dbReference type="Proteomes" id="UP000472263">
    <property type="component" value="Chromosome 11"/>
</dbReference>
<dbReference type="SMART" id="SM00223">
    <property type="entry name" value="APPLE"/>
    <property type="match status" value="4"/>
</dbReference>
<gene>
    <name evidence="5" type="primary">LOC115367302</name>
</gene>
<proteinExistence type="predicted"/>
<dbReference type="Pfam" id="PF14295">
    <property type="entry name" value="PAN_4"/>
    <property type="match status" value="2"/>
</dbReference>
<reference evidence="5" key="1">
    <citation type="submission" date="2019-06" db="EMBL/GenBank/DDBJ databases">
        <authorList>
            <consortium name="Wellcome Sanger Institute Data Sharing"/>
        </authorList>
    </citation>
    <scope>NUCLEOTIDE SEQUENCE [LARGE SCALE GENOMIC DNA]</scope>
</reference>
<reference evidence="5" key="3">
    <citation type="submission" date="2025-09" db="UniProtKB">
        <authorList>
            <consortium name="Ensembl"/>
        </authorList>
    </citation>
    <scope>IDENTIFICATION</scope>
</reference>
<dbReference type="CDD" id="cd01100">
    <property type="entry name" value="APPLE_Factor_XI_like"/>
    <property type="match status" value="4"/>
</dbReference>
<dbReference type="InParanoid" id="A0A667WRZ7"/>
<evidence type="ECO:0000313" key="5">
    <source>
        <dbReference type="Ensembl" id="ENSMMDP00005008430.1"/>
    </source>
</evidence>
<keyword evidence="6" id="KW-1185">Reference proteome</keyword>
<dbReference type="PROSITE" id="PS00495">
    <property type="entry name" value="APPLE"/>
    <property type="match status" value="1"/>
</dbReference>
<accession>A0A667WRZ7</accession>
<reference evidence="5" key="2">
    <citation type="submission" date="2025-08" db="UniProtKB">
        <authorList>
            <consortium name="Ensembl"/>
        </authorList>
    </citation>
    <scope>IDENTIFICATION</scope>
</reference>
<keyword evidence="1" id="KW-0677">Repeat</keyword>
<dbReference type="PROSITE" id="PS50948">
    <property type="entry name" value="PAN"/>
    <property type="match status" value="2"/>
</dbReference>
<dbReference type="Gene3D" id="3.50.4.10">
    <property type="entry name" value="Hepatocyte Growth Factor"/>
    <property type="match status" value="4"/>
</dbReference>
<dbReference type="PANTHER" id="PTHR33946:SF4">
    <property type="entry name" value="COAGULATION FACTOR XI"/>
    <property type="match status" value="1"/>
</dbReference>
<dbReference type="GeneTree" id="ENSGT00940000158569"/>
<dbReference type="GO" id="GO:0006508">
    <property type="term" value="P:proteolysis"/>
    <property type="evidence" value="ECO:0007669"/>
    <property type="project" value="InterPro"/>
</dbReference>
<feature type="domain" description="Apple" evidence="4">
    <location>
        <begin position="106"/>
        <end position="192"/>
    </location>
</feature>
<keyword evidence="2" id="KW-1015">Disulfide bond</keyword>
<dbReference type="SUPFAM" id="SSF57414">
    <property type="entry name" value="Hairpin loop containing domain-like"/>
    <property type="match status" value="1"/>
</dbReference>
<feature type="signal peptide" evidence="3">
    <location>
        <begin position="1"/>
        <end position="20"/>
    </location>
</feature>
<dbReference type="Pfam" id="PF00024">
    <property type="entry name" value="PAN_1"/>
    <property type="match status" value="2"/>
</dbReference>
<evidence type="ECO:0000256" key="2">
    <source>
        <dbReference type="ARBA" id="ARBA00023157"/>
    </source>
</evidence>
<evidence type="ECO:0000256" key="1">
    <source>
        <dbReference type="ARBA" id="ARBA00022737"/>
    </source>
</evidence>